<comment type="caution">
    <text evidence="2">The sequence shown here is derived from an EMBL/GenBank/DDBJ whole genome shotgun (WGS) entry which is preliminary data.</text>
</comment>
<dbReference type="Proteomes" id="UP001174677">
    <property type="component" value="Chromosome 3"/>
</dbReference>
<accession>A0ABQ9N332</accession>
<sequence length="207" mass="23165">MDKMQRAGESCQSSFQPTVYKSVYGSWTLELSDVREVVLYRSGLVTAASAFVIAASDAFLPTLWVLGVVGSFAIYTTLARPAGENLIQYVVHNLLVLCLKQSQDLSSKKGIITGLMDDGVKLALLVSWMTLFVIFAGRKFTQSIKDDVGDKSVFMFNSVPEVGKKALIGKLEQQRFRQDLRWDCEPNTRRSLNMEKVHNTILTDHHL</sequence>
<evidence type="ECO:0000313" key="3">
    <source>
        <dbReference type="Proteomes" id="UP001174677"/>
    </source>
</evidence>
<keyword evidence="1" id="KW-0472">Membrane</keyword>
<feature type="transmembrane region" description="Helical" evidence="1">
    <location>
        <begin position="38"/>
        <end position="56"/>
    </location>
</feature>
<keyword evidence="3" id="KW-1185">Reference proteome</keyword>
<reference evidence="2" key="1">
    <citation type="journal article" date="2023" name="Plant Biotechnol. J.">
        <title>Chromosome-level wild Hevea brasiliensis genome provides new tools for genomic-assisted breeding and valuable loci to elevate rubber yield.</title>
        <authorList>
            <person name="Cheng H."/>
            <person name="Song X."/>
            <person name="Hu Y."/>
            <person name="Wu T."/>
            <person name="Yang Q."/>
            <person name="An Z."/>
            <person name="Feng S."/>
            <person name="Deng Z."/>
            <person name="Wu W."/>
            <person name="Zeng X."/>
            <person name="Tu M."/>
            <person name="Wang X."/>
            <person name="Huang H."/>
        </authorList>
    </citation>
    <scope>NUCLEOTIDE SEQUENCE</scope>
    <source>
        <strain evidence="2">MT/VB/25A 57/8</strain>
    </source>
</reference>
<gene>
    <name evidence="2" type="ORF">P3X46_005683</name>
</gene>
<keyword evidence="1" id="KW-1133">Transmembrane helix</keyword>
<dbReference type="InterPro" id="IPR019275">
    <property type="entry name" value="DUF2301"/>
</dbReference>
<dbReference type="EMBL" id="JARPOI010000003">
    <property type="protein sequence ID" value="KAJ9186148.1"/>
    <property type="molecule type" value="Genomic_DNA"/>
</dbReference>
<dbReference type="Pfam" id="PF10063">
    <property type="entry name" value="DUF2301"/>
    <property type="match status" value="1"/>
</dbReference>
<evidence type="ECO:0000313" key="2">
    <source>
        <dbReference type="EMBL" id="KAJ9186148.1"/>
    </source>
</evidence>
<evidence type="ECO:0000256" key="1">
    <source>
        <dbReference type="SAM" id="Phobius"/>
    </source>
</evidence>
<organism evidence="2 3">
    <name type="scientific">Hevea brasiliensis</name>
    <name type="common">Para rubber tree</name>
    <name type="synonym">Siphonia brasiliensis</name>
    <dbReference type="NCBI Taxonomy" id="3981"/>
    <lineage>
        <taxon>Eukaryota</taxon>
        <taxon>Viridiplantae</taxon>
        <taxon>Streptophyta</taxon>
        <taxon>Embryophyta</taxon>
        <taxon>Tracheophyta</taxon>
        <taxon>Spermatophyta</taxon>
        <taxon>Magnoliopsida</taxon>
        <taxon>eudicotyledons</taxon>
        <taxon>Gunneridae</taxon>
        <taxon>Pentapetalae</taxon>
        <taxon>rosids</taxon>
        <taxon>fabids</taxon>
        <taxon>Malpighiales</taxon>
        <taxon>Euphorbiaceae</taxon>
        <taxon>Crotonoideae</taxon>
        <taxon>Micrandreae</taxon>
        <taxon>Hevea</taxon>
    </lineage>
</organism>
<keyword evidence="1" id="KW-0812">Transmembrane</keyword>
<proteinExistence type="predicted"/>
<dbReference type="PANTHER" id="PTHR36716">
    <property type="entry name" value="F3H9.20 PROTEIN"/>
    <property type="match status" value="1"/>
</dbReference>
<dbReference type="PANTHER" id="PTHR36716:SF2">
    <property type="entry name" value="F3H9.20 PROTEIN"/>
    <property type="match status" value="1"/>
</dbReference>
<evidence type="ECO:0008006" key="4">
    <source>
        <dbReference type="Google" id="ProtNLM"/>
    </source>
</evidence>
<feature type="transmembrane region" description="Helical" evidence="1">
    <location>
        <begin position="122"/>
        <end position="141"/>
    </location>
</feature>
<protein>
    <recommendedName>
        <fullName evidence="4">ABC transmembrane type-1 domain-containing protein</fullName>
    </recommendedName>
</protein>
<name>A0ABQ9N332_HEVBR</name>